<dbReference type="PANTHER" id="PTHR48013">
    <property type="entry name" value="DUAL SPECIFICITY MITOGEN-ACTIVATED PROTEIN KINASE KINASE 5-RELATED"/>
    <property type="match status" value="1"/>
</dbReference>
<feature type="compositionally biased region" description="Acidic residues" evidence="10">
    <location>
        <begin position="1"/>
        <end position="14"/>
    </location>
</feature>
<dbReference type="AlphaFoldDB" id="A0A0M0LP46"/>
<reference evidence="13" key="1">
    <citation type="journal article" date="2015" name="PLoS Genet.">
        <title>Genome Sequence and Transcriptome Analyses of Chrysochromulina tobin: Metabolic Tools for Enhanced Algal Fitness in the Prominent Order Prymnesiales (Haptophyceae).</title>
        <authorList>
            <person name="Hovde B.T."/>
            <person name="Deodato C.R."/>
            <person name="Hunsperger H.M."/>
            <person name="Ryken S.A."/>
            <person name="Yost W."/>
            <person name="Jha R.K."/>
            <person name="Patterson J."/>
            <person name="Monnat R.J. Jr."/>
            <person name="Barlow S.B."/>
            <person name="Starkenburg S.R."/>
            <person name="Cattolico R.A."/>
        </authorList>
    </citation>
    <scope>NUCLEOTIDE SEQUENCE</scope>
    <source>
        <strain evidence="13">CCMP291</strain>
    </source>
</reference>
<sequence>MVSSLEDDEADDEDHYPIPASAQDAKKNRGEPAESPDSLSGMAAMQLRDSYEEDGGPGGKRGRGPLKRQESFEVTENLFTGSLAFKSEDVRLKQDGMRDGSGQQVSTLIYSDLDSVRELGRGATSRVWLKRHRPTGEHVACKELSAMLSDDHRRMAVNELRIAHKHARQQYLVNFIDAFFVDGRICIAMEYCAGGSLEGVIKTARPLGGVPEAALGPITLQYLRGLQYLHREMRQVHRDLKPANIMLTASGLCKISDFGISKQLEETRSVAMTQVGTTMYMAPERFRGDTYSYPSDVWAVGVITLEALTGHHPFEGIKQFLSLQAAICEQPSPRAPVGAPAGLIEFVAGCLRKDSAVGKDGRPDVRQLVSGAWLRPHSLGDPAYMTMCYLQSVGLLTPSNGYTTAPTTAPSDPSAAAAAGAASPPPTLPLAPVAPASMDDDNL</sequence>
<dbReference type="SUPFAM" id="SSF56112">
    <property type="entry name" value="Protein kinase-like (PK-like)"/>
    <property type="match status" value="1"/>
</dbReference>
<dbReference type="Proteomes" id="UP000037460">
    <property type="component" value="Unassembled WGS sequence"/>
</dbReference>
<dbReference type="GO" id="GO:0005524">
    <property type="term" value="F:ATP binding"/>
    <property type="evidence" value="ECO:0007669"/>
    <property type="project" value="UniProtKB-KW"/>
</dbReference>
<dbReference type="EC" id="2.7.12.2" evidence="6"/>
<evidence type="ECO:0000256" key="4">
    <source>
        <dbReference type="ARBA" id="ARBA00022840"/>
    </source>
</evidence>
<proteinExistence type="inferred from homology"/>
<evidence type="ECO:0000256" key="8">
    <source>
        <dbReference type="ARBA" id="ARBA00049299"/>
    </source>
</evidence>
<dbReference type="EMBL" id="JWZX01000480">
    <property type="protein sequence ID" value="KOO52850.1"/>
    <property type="molecule type" value="Genomic_DNA"/>
</dbReference>
<dbReference type="InterPro" id="IPR011009">
    <property type="entry name" value="Kinase-like_dom_sf"/>
</dbReference>
<protein>
    <recommendedName>
        <fullName evidence="6">mitogen-activated protein kinase kinase</fullName>
        <ecNumber evidence="6">2.7.12.2</ecNumber>
    </recommendedName>
</protein>
<keyword evidence="3 12" id="KW-0418">Kinase</keyword>
<comment type="caution">
    <text evidence="12">The sequence shown here is derived from an EMBL/GenBank/DDBJ whole genome shotgun (WGS) entry which is preliminary data.</text>
</comment>
<organism evidence="12 13">
    <name type="scientific">Chrysochromulina tobinii</name>
    <dbReference type="NCBI Taxonomy" id="1460289"/>
    <lineage>
        <taxon>Eukaryota</taxon>
        <taxon>Haptista</taxon>
        <taxon>Haptophyta</taxon>
        <taxon>Prymnesiophyceae</taxon>
        <taxon>Prymnesiales</taxon>
        <taxon>Chrysochromulinaceae</taxon>
        <taxon>Chrysochromulina</taxon>
    </lineage>
</organism>
<comment type="similarity">
    <text evidence="5">Belongs to the protein kinase superfamily. STE Ser/Thr protein kinase family. MAP kinase kinase subfamily.</text>
</comment>
<dbReference type="Gene3D" id="3.30.200.20">
    <property type="entry name" value="Phosphorylase Kinase, domain 1"/>
    <property type="match status" value="1"/>
</dbReference>
<evidence type="ECO:0000259" key="11">
    <source>
        <dbReference type="PROSITE" id="PS50011"/>
    </source>
</evidence>
<dbReference type="GO" id="GO:0004708">
    <property type="term" value="F:MAP kinase kinase activity"/>
    <property type="evidence" value="ECO:0007669"/>
    <property type="project" value="UniProtKB-EC"/>
</dbReference>
<comment type="catalytic activity">
    <reaction evidence="9">
        <text>L-tyrosyl-[protein] + ATP = O-phospho-L-tyrosyl-[protein] + ADP + H(+)</text>
        <dbReference type="Rhea" id="RHEA:10596"/>
        <dbReference type="Rhea" id="RHEA-COMP:10136"/>
        <dbReference type="Rhea" id="RHEA-COMP:20101"/>
        <dbReference type="ChEBI" id="CHEBI:15378"/>
        <dbReference type="ChEBI" id="CHEBI:30616"/>
        <dbReference type="ChEBI" id="CHEBI:46858"/>
        <dbReference type="ChEBI" id="CHEBI:61978"/>
        <dbReference type="ChEBI" id="CHEBI:456216"/>
        <dbReference type="EC" id="2.7.12.2"/>
    </reaction>
</comment>
<feature type="domain" description="Protein kinase" evidence="11">
    <location>
        <begin position="113"/>
        <end position="374"/>
    </location>
</feature>
<evidence type="ECO:0000256" key="1">
    <source>
        <dbReference type="ARBA" id="ARBA00022679"/>
    </source>
</evidence>
<dbReference type="Gene3D" id="1.10.510.10">
    <property type="entry name" value="Transferase(Phosphotransferase) domain 1"/>
    <property type="match status" value="1"/>
</dbReference>
<dbReference type="InterPro" id="IPR000719">
    <property type="entry name" value="Prot_kinase_dom"/>
</dbReference>
<feature type="compositionally biased region" description="Low complexity" evidence="10">
    <location>
        <begin position="404"/>
        <end position="422"/>
    </location>
</feature>
<dbReference type="Pfam" id="PF00069">
    <property type="entry name" value="Pkinase"/>
    <property type="match status" value="1"/>
</dbReference>
<dbReference type="OrthoDB" id="8693905at2759"/>
<keyword evidence="2" id="KW-0547">Nucleotide-binding</keyword>
<evidence type="ECO:0000256" key="6">
    <source>
        <dbReference type="ARBA" id="ARBA00038999"/>
    </source>
</evidence>
<evidence type="ECO:0000313" key="13">
    <source>
        <dbReference type="Proteomes" id="UP000037460"/>
    </source>
</evidence>
<comment type="catalytic activity">
    <reaction evidence="8">
        <text>L-threonyl-[protein] + ATP = O-phospho-L-threonyl-[protein] + ADP + H(+)</text>
        <dbReference type="Rhea" id="RHEA:46608"/>
        <dbReference type="Rhea" id="RHEA-COMP:11060"/>
        <dbReference type="Rhea" id="RHEA-COMP:11605"/>
        <dbReference type="ChEBI" id="CHEBI:15378"/>
        <dbReference type="ChEBI" id="CHEBI:30013"/>
        <dbReference type="ChEBI" id="CHEBI:30616"/>
        <dbReference type="ChEBI" id="CHEBI:61977"/>
        <dbReference type="ChEBI" id="CHEBI:456216"/>
        <dbReference type="EC" id="2.7.12.2"/>
    </reaction>
</comment>
<evidence type="ECO:0000256" key="9">
    <source>
        <dbReference type="ARBA" id="ARBA00051693"/>
    </source>
</evidence>
<evidence type="ECO:0000256" key="7">
    <source>
        <dbReference type="ARBA" id="ARBA00049014"/>
    </source>
</evidence>
<dbReference type="SMART" id="SM00220">
    <property type="entry name" value="S_TKc"/>
    <property type="match status" value="1"/>
</dbReference>
<gene>
    <name evidence="12" type="ORF">Ctob_011893</name>
</gene>
<feature type="region of interest" description="Disordered" evidence="10">
    <location>
        <begin position="1"/>
        <end position="72"/>
    </location>
</feature>
<comment type="catalytic activity">
    <reaction evidence="7">
        <text>L-seryl-[protein] + ATP = O-phospho-L-seryl-[protein] + ADP + H(+)</text>
        <dbReference type="Rhea" id="RHEA:17989"/>
        <dbReference type="Rhea" id="RHEA-COMP:9863"/>
        <dbReference type="Rhea" id="RHEA-COMP:11604"/>
        <dbReference type="ChEBI" id="CHEBI:15378"/>
        <dbReference type="ChEBI" id="CHEBI:29999"/>
        <dbReference type="ChEBI" id="CHEBI:30616"/>
        <dbReference type="ChEBI" id="CHEBI:83421"/>
        <dbReference type="ChEBI" id="CHEBI:456216"/>
        <dbReference type="EC" id="2.7.12.2"/>
    </reaction>
</comment>
<dbReference type="PROSITE" id="PS50011">
    <property type="entry name" value="PROTEIN_KINASE_DOM"/>
    <property type="match status" value="1"/>
</dbReference>
<accession>A0A0M0LP46</accession>
<evidence type="ECO:0000256" key="5">
    <source>
        <dbReference type="ARBA" id="ARBA00038035"/>
    </source>
</evidence>
<evidence type="ECO:0000256" key="10">
    <source>
        <dbReference type="SAM" id="MobiDB-lite"/>
    </source>
</evidence>
<keyword evidence="1" id="KW-0808">Transferase</keyword>
<keyword evidence="4" id="KW-0067">ATP-binding</keyword>
<evidence type="ECO:0000256" key="2">
    <source>
        <dbReference type="ARBA" id="ARBA00022741"/>
    </source>
</evidence>
<evidence type="ECO:0000313" key="12">
    <source>
        <dbReference type="EMBL" id="KOO52850.1"/>
    </source>
</evidence>
<name>A0A0M0LP46_9EUKA</name>
<keyword evidence="13" id="KW-1185">Reference proteome</keyword>
<dbReference type="PANTHER" id="PTHR48013:SF9">
    <property type="entry name" value="DUAL SPECIFICITY MITOGEN-ACTIVATED PROTEIN KINASE KINASE 5"/>
    <property type="match status" value="1"/>
</dbReference>
<evidence type="ECO:0000256" key="3">
    <source>
        <dbReference type="ARBA" id="ARBA00022777"/>
    </source>
</evidence>
<feature type="region of interest" description="Disordered" evidence="10">
    <location>
        <begin position="404"/>
        <end position="443"/>
    </location>
</feature>